<evidence type="ECO:0000256" key="5">
    <source>
        <dbReference type="SAM" id="MobiDB-lite"/>
    </source>
</evidence>
<sequence>MAVIDVHLTQSDTTASVRGLPTDCHCHDDHHSLSSRFSSGDLSSELDDEPNADPGMATVGRQDSSQPYQAVPDRPLQSQPGPIPLPTQPPIPGVPPQGPPQPIGGDLSLNLRPGSRTTSAPSSPAKTRESLLQRVQSLTGAARDQASLFHSHFPYLNLSDSFGLTESGLIQSEGASILGAAVSGATRGSSYSKDRCFTLLVIDDQNTDWSKYFRGRRLHGDYEIRVEQAEFRELSLTASEAGTVVSMAVYRNGTKVIRSFKPDFVLIRQNLRDAGEDYKNLLLGLMYGGVPSVNNLTAIYNFQDKPWVFAHLLGLQRRLGKDNFPLIEQSYYPNHREMVSKVN</sequence>
<dbReference type="InterPro" id="IPR016185">
    <property type="entry name" value="PreATP-grasp_dom_sf"/>
</dbReference>
<feature type="compositionally biased region" description="Low complexity" evidence="5">
    <location>
        <begin position="34"/>
        <end position="43"/>
    </location>
</feature>
<evidence type="ECO:0000256" key="1">
    <source>
        <dbReference type="ARBA" id="ARBA00008243"/>
    </source>
</evidence>
<dbReference type="GO" id="GO:0007269">
    <property type="term" value="P:neurotransmitter secretion"/>
    <property type="evidence" value="ECO:0007669"/>
    <property type="project" value="InterPro"/>
</dbReference>
<dbReference type="GO" id="GO:0030672">
    <property type="term" value="C:synaptic vesicle membrane"/>
    <property type="evidence" value="ECO:0007669"/>
    <property type="project" value="TreeGrafter"/>
</dbReference>
<comment type="similarity">
    <text evidence="1">Belongs to the synapsin family.</text>
</comment>
<dbReference type="PRINTS" id="PR01368">
    <property type="entry name" value="SYNAPSIN"/>
</dbReference>
<feature type="domain" description="Synapsin ATP-binding" evidence="7">
    <location>
        <begin position="294"/>
        <end position="340"/>
    </location>
</feature>
<dbReference type="Gene3D" id="3.40.50.20">
    <property type="match status" value="1"/>
</dbReference>
<evidence type="ECO:0000256" key="2">
    <source>
        <dbReference type="ARBA" id="ARBA00022553"/>
    </source>
</evidence>
<evidence type="ECO:0000256" key="4">
    <source>
        <dbReference type="ARBA" id="ARBA00034103"/>
    </source>
</evidence>
<proteinExistence type="inferred from homology"/>
<dbReference type="SUPFAM" id="SSF56059">
    <property type="entry name" value="Glutathione synthetase ATP-binding domain-like"/>
    <property type="match status" value="1"/>
</dbReference>
<evidence type="ECO:0000259" key="7">
    <source>
        <dbReference type="Pfam" id="PF02750"/>
    </source>
</evidence>
<dbReference type="SUPFAM" id="SSF52440">
    <property type="entry name" value="PreATP-grasp domain"/>
    <property type="match status" value="1"/>
</dbReference>
<dbReference type="InterPro" id="IPR001359">
    <property type="entry name" value="Synapsin"/>
</dbReference>
<dbReference type="PANTHER" id="PTHR10841:SF17">
    <property type="entry name" value="SYNAPSIN"/>
    <property type="match status" value="1"/>
</dbReference>
<feature type="compositionally biased region" description="Polar residues" evidence="5">
    <location>
        <begin position="115"/>
        <end position="125"/>
    </location>
</feature>
<organism evidence="8 9">
    <name type="scientific">Trachymyrmex cornetzi</name>
    <dbReference type="NCBI Taxonomy" id="471704"/>
    <lineage>
        <taxon>Eukaryota</taxon>
        <taxon>Metazoa</taxon>
        <taxon>Ecdysozoa</taxon>
        <taxon>Arthropoda</taxon>
        <taxon>Hexapoda</taxon>
        <taxon>Insecta</taxon>
        <taxon>Pterygota</taxon>
        <taxon>Neoptera</taxon>
        <taxon>Endopterygota</taxon>
        <taxon>Hymenoptera</taxon>
        <taxon>Apocrita</taxon>
        <taxon>Aculeata</taxon>
        <taxon>Formicoidea</taxon>
        <taxon>Formicidae</taxon>
        <taxon>Myrmicinae</taxon>
        <taxon>Trachymyrmex</taxon>
    </lineage>
</organism>
<dbReference type="EMBL" id="KQ979709">
    <property type="protein sequence ID" value="KYN19421.1"/>
    <property type="molecule type" value="Genomic_DNA"/>
</dbReference>
<feature type="region of interest" description="Disordered" evidence="5">
    <location>
        <begin position="34"/>
        <end position="130"/>
    </location>
</feature>
<evidence type="ECO:0000313" key="9">
    <source>
        <dbReference type="Proteomes" id="UP000078492"/>
    </source>
</evidence>
<dbReference type="InterPro" id="IPR020898">
    <property type="entry name" value="Synapsin_ATP-bd_dom"/>
</dbReference>
<keyword evidence="2" id="KW-0597">Phosphoprotein</keyword>
<dbReference type="InterPro" id="IPR020897">
    <property type="entry name" value="Synapsin_pre-ATP-grasp_dom"/>
</dbReference>
<feature type="domain" description="Synapsin pre-ATP-grasp" evidence="6">
    <location>
        <begin position="193"/>
        <end position="292"/>
    </location>
</feature>
<dbReference type="PANTHER" id="PTHR10841">
    <property type="entry name" value="SYNAPSIN"/>
    <property type="match status" value="1"/>
</dbReference>
<dbReference type="Pfam" id="PF02750">
    <property type="entry name" value="Synapsin_C"/>
    <property type="match status" value="1"/>
</dbReference>
<feature type="compositionally biased region" description="Pro residues" evidence="5">
    <location>
        <begin position="81"/>
        <end position="102"/>
    </location>
</feature>
<keyword evidence="9" id="KW-1185">Reference proteome</keyword>
<dbReference type="STRING" id="471704.A0A195E2W3"/>
<reference evidence="8 9" key="1">
    <citation type="submission" date="2015-09" db="EMBL/GenBank/DDBJ databases">
        <title>Trachymyrmex cornetzi WGS genome.</title>
        <authorList>
            <person name="Nygaard S."/>
            <person name="Hu H."/>
            <person name="Boomsma J."/>
            <person name="Zhang G."/>
        </authorList>
    </citation>
    <scope>NUCLEOTIDE SEQUENCE [LARGE SCALE GENOMIC DNA]</scope>
    <source>
        <strain evidence="8">Tcor2-1</strain>
        <tissue evidence="8">Whole body</tissue>
    </source>
</reference>
<dbReference type="FunFam" id="3.40.50.20:FF:000008">
    <property type="entry name" value="Synapsin III"/>
    <property type="match status" value="1"/>
</dbReference>
<protein>
    <submittedName>
        <fullName evidence="8">Synapsin</fullName>
    </submittedName>
</protein>
<keyword evidence="3" id="KW-0770">Synapse</keyword>
<evidence type="ECO:0000259" key="6">
    <source>
        <dbReference type="Pfam" id="PF02078"/>
    </source>
</evidence>
<name>A0A195E2W3_9HYME</name>
<evidence type="ECO:0000313" key="8">
    <source>
        <dbReference type="EMBL" id="KYN19421.1"/>
    </source>
</evidence>
<dbReference type="Proteomes" id="UP000078492">
    <property type="component" value="Unassembled WGS sequence"/>
</dbReference>
<dbReference type="AlphaFoldDB" id="A0A195E2W3"/>
<accession>A0A195E2W3</accession>
<evidence type="ECO:0000256" key="3">
    <source>
        <dbReference type="ARBA" id="ARBA00023018"/>
    </source>
</evidence>
<gene>
    <name evidence="8" type="ORF">ALC57_08186</name>
</gene>
<dbReference type="Pfam" id="PF02078">
    <property type="entry name" value="Synapsin"/>
    <property type="match status" value="1"/>
</dbReference>
<comment type="subcellular location">
    <subcellularLocation>
        <location evidence="4">Synapse</location>
    </subcellularLocation>
</comment>